<evidence type="ECO:0000256" key="6">
    <source>
        <dbReference type="ARBA" id="ARBA00022552"/>
    </source>
</evidence>
<protein>
    <recommendedName>
        <fullName evidence="4 12">Ribosomal RNA small subunit methyltransferase E</fullName>
        <ecNumber evidence="3 12">2.1.1.193</ecNumber>
    </recommendedName>
</protein>
<evidence type="ECO:0000256" key="7">
    <source>
        <dbReference type="ARBA" id="ARBA00022603"/>
    </source>
</evidence>
<dbReference type="NCBIfam" id="NF008692">
    <property type="entry name" value="PRK11713.1-5"/>
    <property type="match status" value="1"/>
</dbReference>
<dbReference type="SUPFAM" id="SSF88697">
    <property type="entry name" value="PUA domain-like"/>
    <property type="match status" value="1"/>
</dbReference>
<dbReference type="PANTHER" id="PTHR30027:SF3">
    <property type="entry name" value="16S RRNA (URACIL(1498)-N(3))-METHYLTRANSFERASE"/>
    <property type="match status" value="1"/>
</dbReference>
<evidence type="ECO:0000259" key="14">
    <source>
        <dbReference type="Pfam" id="PF20260"/>
    </source>
</evidence>
<evidence type="ECO:0000313" key="15">
    <source>
        <dbReference type="EMBL" id="HIU48401.1"/>
    </source>
</evidence>
<evidence type="ECO:0000256" key="10">
    <source>
        <dbReference type="ARBA" id="ARBA00025699"/>
    </source>
</evidence>
<evidence type="ECO:0000256" key="1">
    <source>
        <dbReference type="ARBA" id="ARBA00004496"/>
    </source>
</evidence>
<comment type="subcellular location">
    <subcellularLocation>
        <location evidence="1 12">Cytoplasm</location>
    </subcellularLocation>
</comment>
<keyword evidence="9 12" id="KW-0949">S-adenosyl-L-methionine</keyword>
<dbReference type="InterPro" id="IPR046886">
    <property type="entry name" value="RsmE_MTase_dom"/>
</dbReference>
<feature type="domain" description="Ribosomal RNA small subunit methyltransferase E PUA-like" evidence="14">
    <location>
        <begin position="16"/>
        <end position="63"/>
    </location>
</feature>
<comment type="catalytic activity">
    <reaction evidence="11 12">
        <text>uridine(1498) in 16S rRNA + S-adenosyl-L-methionine = N(3)-methyluridine(1498) in 16S rRNA + S-adenosyl-L-homocysteine + H(+)</text>
        <dbReference type="Rhea" id="RHEA:42920"/>
        <dbReference type="Rhea" id="RHEA-COMP:10283"/>
        <dbReference type="Rhea" id="RHEA-COMP:10284"/>
        <dbReference type="ChEBI" id="CHEBI:15378"/>
        <dbReference type="ChEBI" id="CHEBI:57856"/>
        <dbReference type="ChEBI" id="CHEBI:59789"/>
        <dbReference type="ChEBI" id="CHEBI:65315"/>
        <dbReference type="ChEBI" id="CHEBI:74502"/>
        <dbReference type="EC" id="2.1.1.193"/>
    </reaction>
</comment>
<dbReference type="CDD" id="cd18084">
    <property type="entry name" value="RsmE-like"/>
    <property type="match status" value="1"/>
</dbReference>
<dbReference type="GO" id="GO:0005737">
    <property type="term" value="C:cytoplasm"/>
    <property type="evidence" value="ECO:0007669"/>
    <property type="project" value="UniProtKB-SubCell"/>
</dbReference>
<dbReference type="GO" id="GO:0070475">
    <property type="term" value="P:rRNA base methylation"/>
    <property type="evidence" value="ECO:0007669"/>
    <property type="project" value="TreeGrafter"/>
</dbReference>
<dbReference type="SUPFAM" id="SSF75217">
    <property type="entry name" value="alpha/beta knot"/>
    <property type="match status" value="1"/>
</dbReference>
<evidence type="ECO:0000256" key="5">
    <source>
        <dbReference type="ARBA" id="ARBA00022490"/>
    </source>
</evidence>
<dbReference type="GO" id="GO:0070042">
    <property type="term" value="F:rRNA (uridine-N3-)-methyltransferase activity"/>
    <property type="evidence" value="ECO:0007669"/>
    <property type="project" value="TreeGrafter"/>
</dbReference>
<reference evidence="15" key="1">
    <citation type="submission" date="2020-10" db="EMBL/GenBank/DDBJ databases">
        <authorList>
            <person name="Gilroy R."/>
        </authorList>
    </citation>
    <scope>NUCLEOTIDE SEQUENCE</scope>
    <source>
        <strain evidence="15">ChiSjej4B22-9803</strain>
    </source>
</reference>
<dbReference type="Pfam" id="PF04452">
    <property type="entry name" value="Methyltrans_RNA"/>
    <property type="match status" value="1"/>
</dbReference>
<dbReference type="PIRSF" id="PIRSF015601">
    <property type="entry name" value="MTase_slr0722"/>
    <property type="match status" value="1"/>
</dbReference>
<comment type="function">
    <text evidence="10 12">Specifically methylates the N3 position of the uracil ring of uridine 1498 (m3U1498) in 16S rRNA. Acts on the fully assembled 30S ribosomal subunit.</text>
</comment>
<dbReference type="InterPro" id="IPR006700">
    <property type="entry name" value="RsmE"/>
</dbReference>
<dbReference type="NCBIfam" id="TIGR00046">
    <property type="entry name" value="RsmE family RNA methyltransferase"/>
    <property type="match status" value="1"/>
</dbReference>
<dbReference type="EC" id="2.1.1.193" evidence="3 12"/>
<evidence type="ECO:0000256" key="3">
    <source>
        <dbReference type="ARBA" id="ARBA00012328"/>
    </source>
</evidence>
<name>A0A9D1LUT8_9FIRM</name>
<dbReference type="Gene3D" id="3.40.1280.10">
    <property type="match status" value="1"/>
</dbReference>
<evidence type="ECO:0000256" key="8">
    <source>
        <dbReference type="ARBA" id="ARBA00022679"/>
    </source>
</evidence>
<dbReference type="InterPro" id="IPR015947">
    <property type="entry name" value="PUA-like_sf"/>
</dbReference>
<dbReference type="PANTHER" id="PTHR30027">
    <property type="entry name" value="RIBOSOMAL RNA SMALL SUBUNIT METHYLTRANSFERASE E"/>
    <property type="match status" value="1"/>
</dbReference>
<dbReference type="InterPro" id="IPR046887">
    <property type="entry name" value="RsmE_PUA-like"/>
</dbReference>
<accession>A0A9D1LUT8</accession>
<evidence type="ECO:0000259" key="13">
    <source>
        <dbReference type="Pfam" id="PF04452"/>
    </source>
</evidence>
<dbReference type="AlphaFoldDB" id="A0A9D1LUT8"/>
<dbReference type="InterPro" id="IPR029026">
    <property type="entry name" value="tRNA_m1G_MTases_N"/>
</dbReference>
<evidence type="ECO:0000313" key="16">
    <source>
        <dbReference type="Proteomes" id="UP000824111"/>
    </source>
</evidence>
<evidence type="ECO:0000256" key="9">
    <source>
        <dbReference type="ARBA" id="ARBA00022691"/>
    </source>
</evidence>
<reference evidence="15" key="2">
    <citation type="journal article" date="2021" name="PeerJ">
        <title>Extensive microbial diversity within the chicken gut microbiome revealed by metagenomics and culture.</title>
        <authorList>
            <person name="Gilroy R."/>
            <person name="Ravi A."/>
            <person name="Getino M."/>
            <person name="Pursley I."/>
            <person name="Horton D.L."/>
            <person name="Alikhan N.F."/>
            <person name="Baker D."/>
            <person name="Gharbi K."/>
            <person name="Hall N."/>
            <person name="Watson M."/>
            <person name="Adriaenssens E.M."/>
            <person name="Foster-Nyarko E."/>
            <person name="Jarju S."/>
            <person name="Secka A."/>
            <person name="Antonio M."/>
            <person name="Oren A."/>
            <person name="Chaudhuri R.R."/>
            <person name="La Ragione R."/>
            <person name="Hildebrand F."/>
            <person name="Pallen M.J."/>
        </authorList>
    </citation>
    <scope>NUCLEOTIDE SEQUENCE</scope>
    <source>
        <strain evidence="15">ChiSjej4B22-9803</strain>
    </source>
</reference>
<evidence type="ECO:0000256" key="4">
    <source>
        <dbReference type="ARBA" id="ARBA00013673"/>
    </source>
</evidence>
<dbReference type="Pfam" id="PF20260">
    <property type="entry name" value="PUA_4"/>
    <property type="match status" value="1"/>
</dbReference>
<keyword evidence="7 12" id="KW-0489">Methyltransferase</keyword>
<keyword evidence="6 12" id="KW-0698">rRNA processing</keyword>
<keyword evidence="8 12" id="KW-0808">Transferase</keyword>
<evidence type="ECO:0000256" key="12">
    <source>
        <dbReference type="PIRNR" id="PIRNR015601"/>
    </source>
</evidence>
<evidence type="ECO:0000256" key="2">
    <source>
        <dbReference type="ARBA" id="ARBA00005528"/>
    </source>
</evidence>
<comment type="similarity">
    <text evidence="2 12">Belongs to the RNA methyltransferase RsmE family.</text>
</comment>
<proteinExistence type="inferred from homology"/>
<feature type="domain" description="Ribosomal RNA small subunit methyltransferase E methyltransferase" evidence="13">
    <location>
        <begin position="71"/>
        <end position="237"/>
    </location>
</feature>
<evidence type="ECO:0000256" key="11">
    <source>
        <dbReference type="ARBA" id="ARBA00047944"/>
    </source>
</evidence>
<dbReference type="Proteomes" id="UP000824111">
    <property type="component" value="Unassembled WGS sequence"/>
</dbReference>
<sequence length="254" mass="27909">MPKFFTTNIEGDRIVIDSEDVAHIKRVLRLDCGSRITVCDGKGVDYAAQIVEMGEGKIVCRVLERHAAQTEPELKVTLFQALPKAAKMEYIIQKTTELGISKIVPCVLRRCVVRLDGKKAEEKKTARWQKIAQEAAKQSGRGIVPEVAEPVSFAQALEMMQEADICFAPYECEEQTTLKQTLAAAEQPKTVSFMIGPEGGFDPEEAAQLKGCGVTTVTLGRRILRTETAGEAVLAMVMYELGDINASWESGITE</sequence>
<gene>
    <name evidence="15" type="ORF">IAB04_03485</name>
</gene>
<dbReference type="EMBL" id="DVND01000093">
    <property type="protein sequence ID" value="HIU48401.1"/>
    <property type="molecule type" value="Genomic_DNA"/>
</dbReference>
<comment type="caution">
    <text evidence="15">The sequence shown here is derived from an EMBL/GenBank/DDBJ whole genome shotgun (WGS) entry which is preliminary data.</text>
</comment>
<dbReference type="InterPro" id="IPR029028">
    <property type="entry name" value="Alpha/beta_knot_MTases"/>
</dbReference>
<keyword evidence="5 12" id="KW-0963">Cytoplasm</keyword>
<organism evidence="15 16">
    <name type="scientific">Candidatus Avimonoglobus intestinipullorum</name>
    <dbReference type="NCBI Taxonomy" id="2840699"/>
    <lineage>
        <taxon>Bacteria</taxon>
        <taxon>Bacillati</taxon>
        <taxon>Bacillota</taxon>
        <taxon>Clostridia</taxon>
        <taxon>Eubacteriales</taxon>
        <taxon>Candidatus Avimonoglobus</taxon>
    </lineage>
</organism>